<evidence type="ECO:0000313" key="4">
    <source>
        <dbReference type="Proteomes" id="UP000316621"/>
    </source>
</evidence>
<feature type="region of interest" description="Disordered" evidence="1">
    <location>
        <begin position="105"/>
        <end position="207"/>
    </location>
</feature>
<dbReference type="Proteomes" id="UP000316621">
    <property type="component" value="Chromosome 9"/>
</dbReference>
<reference evidence="3 4" key="1">
    <citation type="journal article" date="2018" name="Science">
        <title>The opium poppy genome and morphinan production.</title>
        <authorList>
            <person name="Guo L."/>
            <person name="Winzer T."/>
            <person name="Yang X."/>
            <person name="Li Y."/>
            <person name="Ning Z."/>
            <person name="He Z."/>
            <person name="Teodor R."/>
            <person name="Lu Y."/>
            <person name="Bowser T.A."/>
            <person name="Graham I.A."/>
            <person name="Ye K."/>
        </authorList>
    </citation>
    <scope>NUCLEOTIDE SEQUENCE [LARGE SCALE GENOMIC DNA]</scope>
    <source>
        <strain evidence="4">cv. HN1</strain>
        <tissue evidence="3">Leaves</tissue>
    </source>
</reference>
<organism evidence="3 4">
    <name type="scientific">Papaver somniferum</name>
    <name type="common">Opium poppy</name>
    <dbReference type="NCBI Taxonomy" id="3469"/>
    <lineage>
        <taxon>Eukaryota</taxon>
        <taxon>Viridiplantae</taxon>
        <taxon>Streptophyta</taxon>
        <taxon>Embryophyta</taxon>
        <taxon>Tracheophyta</taxon>
        <taxon>Spermatophyta</taxon>
        <taxon>Magnoliopsida</taxon>
        <taxon>Ranunculales</taxon>
        <taxon>Papaveraceae</taxon>
        <taxon>Papaveroideae</taxon>
        <taxon>Papaver</taxon>
    </lineage>
</organism>
<proteinExistence type="predicted"/>
<dbReference type="STRING" id="3469.A0A4Y7L465"/>
<accession>A0A4Y7L465</accession>
<feature type="compositionally biased region" description="Polar residues" evidence="1">
    <location>
        <begin position="112"/>
        <end position="125"/>
    </location>
</feature>
<dbReference type="OMA" id="PPNIQTT"/>
<evidence type="ECO:0000313" key="3">
    <source>
        <dbReference type="EMBL" id="RZC79430.1"/>
    </source>
</evidence>
<dbReference type="EMBL" id="CM010723">
    <property type="protein sequence ID" value="RZC79430.1"/>
    <property type="molecule type" value="Genomic_DNA"/>
</dbReference>
<sequence length="254" mass="26927">MTMSFNSVATGFNSSKLQAKHWTLARPYGGGSTSKAEYVTASSGLCFGSRKGIKYGRFSLILSASNSNQVAADTADKGSSGSAKNVANEQLLAASSLAENIQLKSSAKAEQGPQTTGSSNGSPVTTDAAKETTPSSKSPKRSSLTAREKLRAARVLSRNNTDSKPSKKSVLGSKVLDALRESDRESGKKRMGLPEAPSNMLDDSRRGMPKQGLTWDLPGGNELFFIIFSATFIGTLMFATAFVVWKVGAIHFND</sequence>
<gene>
    <name evidence="3" type="ORF">C5167_003674</name>
</gene>
<protein>
    <submittedName>
        <fullName evidence="3">Uncharacterized protein</fullName>
    </submittedName>
</protein>
<evidence type="ECO:0000256" key="2">
    <source>
        <dbReference type="SAM" id="Phobius"/>
    </source>
</evidence>
<feature type="compositionally biased region" description="Low complexity" evidence="1">
    <location>
        <begin position="132"/>
        <end position="143"/>
    </location>
</feature>
<dbReference type="GO" id="GO:0009535">
    <property type="term" value="C:chloroplast thylakoid membrane"/>
    <property type="evidence" value="ECO:0007669"/>
    <property type="project" value="TreeGrafter"/>
</dbReference>
<keyword evidence="2" id="KW-1133">Transmembrane helix</keyword>
<keyword evidence="2" id="KW-0812">Transmembrane</keyword>
<keyword evidence="4" id="KW-1185">Reference proteome</keyword>
<feature type="compositionally biased region" description="Basic and acidic residues" evidence="1">
    <location>
        <begin position="177"/>
        <end position="188"/>
    </location>
</feature>
<name>A0A4Y7L465_PAPSO</name>
<dbReference type="AlphaFoldDB" id="A0A4Y7L465"/>
<keyword evidence="2" id="KW-0472">Membrane</keyword>
<evidence type="ECO:0000256" key="1">
    <source>
        <dbReference type="SAM" id="MobiDB-lite"/>
    </source>
</evidence>
<dbReference type="Gramene" id="RZC79430">
    <property type="protein sequence ID" value="RZC79430"/>
    <property type="gene ID" value="C5167_003674"/>
</dbReference>
<dbReference type="PANTHER" id="PTHR37233:SF2">
    <property type="entry name" value="TRANSMEMBRANE PROTEIN"/>
    <property type="match status" value="1"/>
</dbReference>
<feature type="transmembrane region" description="Helical" evidence="2">
    <location>
        <begin position="223"/>
        <end position="245"/>
    </location>
</feature>
<dbReference type="PANTHER" id="PTHR37233">
    <property type="entry name" value="TRANSMEMBRANE PROTEIN"/>
    <property type="match status" value="1"/>
</dbReference>